<comment type="catalytic activity">
    <reaction evidence="6 8">
        <text>a 2'-deoxyadenosine in DNA + S-adenosyl-L-methionine = an N(6)-methyl-2'-deoxyadenosine in DNA + S-adenosyl-L-homocysteine + H(+)</text>
        <dbReference type="Rhea" id="RHEA:15197"/>
        <dbReference type="Rhea" id="RHEA-COMP:12418"/>
        <dbReference type="Rhea" id="RHEA-COMP:12419"/>
        <dbReference type="ChEBI" id="CHEBI:15378"/>
        <dbReference type="ChEBI" id="CHEBI:57856"/>
        <dbReference type="ChEBI" id="CHEBI:59789"/>
        <dbReference type="ChEBI" id="CHEBI:90615"/>
        <dbReference type="ChEBI" id="CHEBI:90616"/>
        <dbReference type="EC" id="2.1.1.72"/>
    </reaction>
</comment>
<dbReference type="InterPro" id="IPR012327">
    <property type="entry name" value="MeTrfase_D12"/>
</dbReference>
<dbReference type="SUPFAM" id="SSF53335">
    <property type="entry name" value="S-adenosyl-L-methionine-dependent methyltransferases"/>
    <property type="match status" value="1"/>
</dbReference>
<accession>A0A1H6H777</accession>
<dbReference type="PIRSF" id="PIRSF000398">
    <property type="entry name" value="M_m6A_EcoRV"/>
    <property type="match status" value="1"/>
</dbReference>
<evidence type="ECO:0000256" key="3">
    <source>
        <dbReference type="ARBA" id="ARBA00022603"/>
    </source>
</evidence>
<dbReference type="Gene3D" id="3.40.50.150">
    <property type="entry name" value="Vaccinia Virus protein VP39"/>
    <property type="match status" value="1"/>
</dbReference>
<evidence type="ECO:0000256" key="5">
    <source>
        <dbReference type="ARBA" id="ARBA00022691"/>
    </source>
</evidence>
<comment type="similarity">
    <text evidence="1 8">Belongs to the N(4)/N(6)-methyltransferase family.</text>
</comment>
<evidence type="ECO:0000256" key="1">
    <source>
        <dbReference type="ARBA" id="ARBA00006594"/>
    </source>
</evidence>
<dbReference type="PANTHER" id="PTHR30481">
    <property type="entry name" value="DNA ADENINE METHYLASE"/>
    <property type="match status" value="1"/>
</dbReference>
<dbReference type="Gene3D" id="1.10.1020.10">
    <property type="entry name" value="Adenine-specific Methyltransferase, Domain 2"/>
    <property type="match status" value="1"/>
</dbReference>
<dbReference type="GO" id="GO:0032259">
    <property type="term" value="P:methylation"/>
    <property type="evidence" value="ECO:0007669"/>
    <property type="project" value="UniProtKB-KW"/>
</dbReference>
<feature type="binding site" evidence="7">
    <location>
        <position position="189"/>
    </location>
    <ligand>
        <name>S-adenosyl-L-methionine</name>
        <dbReference type="ChEBI" id="CHEBI:59789"/>
    </ligand>
</feature>
<dbReference type="InterPro" id="IPR012263">
    <property type="entry name" value="M_m6A_EcoRV"/>
</dbReference>
<dbReference type="PRINTS" id="PR00505">
    <property type="entry name" value="D12N6MTFRASE"/>
</dbReference>
<dbReference type="GO" id="GO:0009307">
    <property type="term" value="P:DNA restriction-modification system"/>
    <property type="evidence" value="ECO:0007669"/>
    <property type="project" value="InterPro"/>
</dbReference>
<dbReference type="STRING" id="680127.SAMN05421593_1217"/>
<evidence type="ECO:0000313" key="10">
    <source>
        <dbReference type="Proteomes" id="UP000198561"/>
    </source>
</evidence>
<dbReference type="NCBIfam" id="TIGR00571">
    <property type="entry name" value="dam"/>
    <property type="match status" value="1"/>
</dbReference>
<reference evidence="9 10" key="1">
    <citation type="submission" date="2016-10" db="EMBL/GenBank/DDBJ databases">
        <authorList>
            <person name="de Groot N.N."/>
        </authorList>
    </citation>
    <scope>NUCLEOTIDE SEQUENCE [LARGE SCALE GENOMIC DNA]</scope>
    <source>
        <strain evidence="9 10">DSM 23031</strain>
    </source>
</reference>
<dbReference type="Pfam" id="PF02086">
    <property type="entry name" value="MethyltransfD12"/>
    <property type="match status" value="1"/>
</dbReference>
<dbReference type="EC" id="2.1.1.72" evidence="2 8"/>
<name>A0A1H6H777_CHRCI</name>
<evidence type="ECO:0000256" key="7">
    <source>
        <dbReference type="PIRSR" id="PIRSR000398-1"/>
    </source>
</evidence>
<keyword evidence="3 8" id="KW-0489">Methyltransferase</keyword>
<dbReference type="Proteomes" id="UP000198561">
    <property type="component" value="Unassembled WGS sequence"/>
</dbReference>
<dbReference type="GO" id="GO:1904047">
    <property type="term" value="F:S-adenosyl-L-methionine binding"/>
    <property type="evidence" value="ECO:0007669"/>
    <property type="project" value="TreeGrafter"/>
</dbReference>
<feature type="binding site" evidence="7">
    <location>
        <position position="67"/>
    </location>
    <ligand>
        <name>S-adenosyl-L-methionine</name>
        <dbReference type="ChEBI" id="CHEBI:59789"/>
    </ligand>
</feature>
<proteinExistence type="inferred from homology"/>
<dbReference type="GO" id="GO:0043565">
    <property type="term" value="F:sequence-specific DNA binding"/>
    <property type="evidence" value="ECO:0007669"/>
    <property type="project" value="TreeGrafter"/>
</dbReference>
<dbReference type="PROSITE" id="PS00092">
    <property type="entry name" value="N6_MTASE"/>
    <property type="match status" value="1"/>
</dbReference>
<keyword evidence="5 8" id="KW-0949">S-adenosyl-L-methionine</keyword>
<gene>
    <name evidence="9" type="ORF">SAMN05421593_1217</name>
</gene>
<protein>
    <recommendedName>
        <fullName evidence="2 8">Site-specific DNA-methyltransferase (adenine-specific)</fullName>
        <ecNumber evidence="2 8">2.1.1.72</ecNumber>
    </recommendedName>
</protein>
<dbReference type="InterPro" id="IPR023095">
    <property type="entry name" value="Ade_MeTrfase_dom_2"/>
</dbReference>
<dbReference type="EMBL" id="FNWQ01000001">
    <property type="protein sequence ID" value="SEH29910.1"/>
    <property type="molecule type" value="Genomic_DNA"/>
</dbReference>
<sequence>MTKEKKIQISNFLRWTGSKRWFVKDHIQKFLPHKFNNYHEPFLGGGSVFFFIKQFLVTDQKEFYLSDTNKELINVYEQLRDGPEDVINCLKKFKNSKDDYYKIRNYNPRINSKKAAKFIYLNRTSFNGIYRVNANGIYNVPYGHRPNVDFVTEDLLRNVSKLLQGIKFSTQSFEEALLSVKKGDLVFLDPPYTVAHENNGFIEYNQKLFSWDDQERLKQIIEQIISREAFFILTNASHHSIEDLYNGIANITVLSRPSIVGGRSKTRGIYNELIIYNF</sequence>
<dbReference type="GO" id="GO:0006298">
    <property type="term" value="P:mismatch repair"/>
    <property type="evidence" value="ECO:0007669"/>
    <property type="project" value="TreeGrafter"/>
</dbReference>
<organism evidence="9 10">
    <name type="scientific">Chryseobacterium culicis</name>
    <dbReference type="NCBI Taxonomy" id="680127"/>
    <lineage>
        <taxon>Bacteria</taxon>
        <taxon>Pseudomonadati</taxon>
        <taxon>Bacteroidota</taxon>
        <taxon>Flavobacteriia</taxon>
        <taxon>Flavobacteriales</taxon>
        <taxon>Weeksellaceae</taxon>
        <taxon>Chryseobacterium group</taxon>
        <taxon>Chryseobacterium</taxon>
    </lineage>
</organism>
<dbReference type="OrthoDB" id="9805629at2"/>
<dbReference type="InterPro" id="IPR002052">
    <property type="entry name" value="DNA_methylase_N6_adenine_CS"/>
</dbReference>
<evidence type="ECO:0000256" key="4">
    <source>
        <dbReference type="ARBA" id="ARBA00022679"/>
    </source>
</evidence>
<feature type="binding site" evidence="7">
    <location>
        <position position="19"/>
    </location>
    <ligand>
        <name>S-adenosyl-L-methionine</name>
        <dbReference type="ChEBI" id="CHEBI:59789"/>
    </ligand>
</feature>
<dbReference type="RefSeq" id="WP_089690368.1">
    <property type="nucleotide sequence ID" value="NZ_FNWQ01000001.1"/>
</dbReference>
<dbReference type="AlphaFoldDB" id="A0A1H6H777"/>
<dbReference type="GO" id="GO:0009007">
    <property type="term" value="F:site-specific DNA-methyltransferase (adenine-specific) activity"/>
    <property type="evidence" value="ECO:0007669"/>
    <property type="project" value="UniProtKB-UniRule"/>
</dbReference>
<evidence type="ECO:0000313" key="9">
    <source>
        <dbReference type="EMBL" id="SEH29910.1"/>
    </source>
</evidence>
<dbReference type="InterPro" id="IPR029063">
    <property type="entry name" value="SAM-dependent_MTases_sf"/>
</dbReference>
<feature type="binding site" evidence="7">
    <location>
        <position position="15"/>
    </location>
    <ligand>
        <name>S-adenosyl-L-methionine</name>
        <dbReference type="ChEBI" id="CHEBI:59789"/>
    </ligand>
</feature>
<evidence type="ECO:0000256" key="2">
    <source>
        <dbReference type="ARBA" id="ARBA00011900"/>
    </source>
</evidence>
<evidence type="ECO:0000256" key="6">
    <source>
        <dbReference type="ARBA" id="ARBA00047942"/>
    </source>
</evidence>
<keyword evidence="4 8" id="KW-0808">Transferase</keyword>
<evidence type="ECO:0000256" key="8">
    <source>
        <dbReference type="RuleBase" id="RU361257"/>
    </source>
</evidence>
<dbReference type="PANTHER" id="PTHR30481:SF3">
    <property type="entry name" value="DNA ADENINE METHYLASE"/>
    <property type="match status" value="1"/>
</dbReference>